<sequence>MKLLTALLIALPIMAIGGESPKLRYNWIEGKWNYAPNSAKLQLNWIENKYEFVVPNSQLKLNTQSNNYEYVQTQIDPYTSSIGEDNE</sequence>
<accession>A0A6J7WXL6</accession>
<dbReference type="EMBL" id="LR798310">
    <property type="protein sequence ID" value="CAB5222766.1"/>
    <property type="molecule type" value="Genomic_DNA"/>
</dbReference>
<proteinExistence type="predicted"/>
<protein>
    <submittedName>
        <fullName evidence="1">Uncharacterized protein</fullName>
    </submittedName>
</protein>
<evidence type="ECO:0000313" key="1">
    <source>
        <dbReference type="EMBL" id="CAB5222766.1"/>
    </source>
</evidence>
<reference evidence="1" key="1">
    <citation type="submission" date="2020-05" db="EMBL/GenBank/DDBJ databases">
        <authorList>
            <person name="Chiriac C."/>
            <person name="Salcher M."/>
            <person name="Ghai R."/>
            <person name="Kavagutti S V."/>
        </authorList>
    </citation>
    <scope>NUCLEOTIDE SEQUENCE</scope>
</reference>
<gene>
    <name evidence="1" type="ORF">UFOVP367_38</name>
</gene>
<name>A0A6J7WXL6_9CAUD</name>
<organism evidence="1">
    <name type="scientific">uncultured Caudovirales phage</name>
    <dbReference type="NCBI Taxonomy" id="2100421"/>
    <lineage>
        <taxon>Viruses</taxon>
        <taxon>Duplodnaviria</taxon>
        <taxon>Heunggongvirae</taxon>
        <taxon>Uroviricota</taxon>
        <taxon>Caudoviricetes</taxon>
        <taxon>Peduoviridae</taxon>
        <taxon>Maltschvirus</taxon>
        <taxon>Maltschvirus maltsch</taxon>
    </lineage>
</organism>